<feature type="chain" id="PRO_5035223064" evidence="1">
    <location>
        <begin position="33"/>
        <end position="315"/>
    </location>
</feature>
<sequence>MNHYKNSVKRTEHFITALLATVLIGNTPHALAQDIKPNTSNQCTAFGLTPMPNGFVGFGTSYWNYLPNDSDALSRHTLNFSTEEPRMLIEQDAIIKTHLPSTVSPPIISDDKAFNEHTNLFLKNTDSTQSDAFFYTARVKAVKSTRYQYPLGYTVEITGFAYVTDIEQDDSHSEKAVTLRVGMLTSELSKEDKLIPHHCYFSSPTNKLPTTSQPQATTAKIIAPIGAAYFIHNTNQSNVVLIDKGSNAGLVAGQYGTLTDNTLSTQARRKPAAQVRLLRVYANHSVAAVTDTAAEIATGQTIQLSNKLSHQPNEK</sequence>
<evidence type="ECO:0000313" key="3">
    <source>
        <dbReference type="Proteomes" id="UP000614287"/>
    </source>
</evidence>
<proteinExistence type="predicted"/>
<dbReference type="AlphaFoldDB" id="A0A8J3CHI1"/>
<keyword evidence="1" id="KW-0732">Signal</keyword>
<feature type="signal peptide" evidence="1">
    <location>
        <begin position="1"/>
        <end position="32"/>
    </location>
</feature>
<name>A0A8J3CHI1_9BURK</name>
<accession>A0A8J3CHI1</accession>
<organism evidence="2 3">
    <name type="scientific">Formosimonas limnophila</name>
    <dbReference type="NCBI Taxonomy" id="1384487"/>
    <lineage>
        <taxon>Bacteria</taxon>
        <taxon>Pseudomonadati</taxon>
        <taxon>Pseudomonadota</taxon>
        <taxon>Betaproteobacteria</taxon>
        <taxon>Burkholderiales</taxon>
        <taxon>Burkholderiaceae</taxon>
        <taxon>Formosimonas</taxon>
    </lineage>
</organism>
<dbReference type="Proteomes" id="UP000614287">
    <property type="component" value="Unassembled WGS sequence"/>
</dbReference>
<dbReference type="RefSeq" id="WP_189493228.1">
    <property type="nucleotide sequence ID" value="NZ_BMZG01000006.1"/>
</dbReference>
<protein>
    <submittedName>
        <fullName evidence="2">Uncharacterized protein</fullName>
    </submittedName>
</protein>
<evidence type="ECO:0000256" key="1">
    <source>
        <dbReference type="SAM" id="SignalP"/>
    </source>
</evidence>
<dbReference type="EMBL" id="BMZG01000006">
    <property type="protein sequence ID" value="GHA74071.1"/>
    <property type="molecule type" value="Genomic_DNA"/>
</dbReference>
<reference evidence="2" key="1">
    <citation type="journal article" date="2014" name="Int. J. Syst. Evol. Microbiol.">
        <title>Complete genome sequence of Corynebacterium casei LMG S-19264T (=DSM 44701T), isolated from a smear-ripened cheese.</title>
        <authorList>
            <consortium name="US DOE Joint Genome Institute (JGI-PGF)"/>
            <person name="Walter F."/>
            <person name="Albersmeier A."/>
            <person name="Kalinowski J."/>
            <person name="Ruckert C."/>
        </authorList>
    </citation>
    <scope>NUCLEOTIDE SEQUENCE</scope>
    <source>
        <strain evidence="2">KCTC 32501</strain>
    </source>
</reference>
<keyword evidence="3" id="KW-1185">Reference proteome</keyword>
<gene>
    <name evidence="2" type="ORF">GCM10009007_14040</name>
</gene>
<reference evidence="2" key="2">
    <citation type="submission" date="2020-09" db="EMBL/GenBank/DDBJ databases">
        <authorList>
            <person name="Sun Q."/>
            <person name="Kim S."/>
        </authorList>
    </citation>
    <scope>NUCLEOTIDE SEQUENCE</scope>
    <source>
        <strain evidence="2">KCTC 32501</strain>
    </source>
</reference>
<comment type="caution">
    <text evidence="2">The sequence shown here is derived from an EMBL/GenBank/DDBJ whole genome shotgun (WGS) entry which is preliminary data.</text>
</comment>
<evidence type="ECO:0000313" key="2">
    <source>
        <dbReference type="EMBL" id="GHA74071.1"/>
    </source>
</evidence>